<organism evidence="1 2">
    <name type="scientific">Chryseobacterium piscium</name>
    <dbReference type="NCBI Taxonomy" id="333702"/>
    <lineage>
        <taxon>Bacteria</taxon>
        <taxon>Pseudomonadati</taxon>
        <taxon>Bacteroidota</taxon>
        <taxon>Flavobacteriia</taxon>
        <taxon>Flavobacteriales</taxon>
        <taxon>Weeksellaceae</taxon>
        <taxon>Chryseobacterium group</taxon>
        <taxon>Chryseobacterium</taxon>
    </lineage>
</organism>
<gene>
    <name evidence="1" type="ORF">DRF62_02140</name>
</gene>
<protein>
    <submittedName>
        <fullName evidence="1">Uncharacterized protein</fullName>
    </submittedName>
</protein>
<dbReference type="AlphaFoldDB" id="A0A3D9BTX9"/>
<evidence type="ECO:0000313" key="1">
    <source>
        <dbReference type="EMBL" id="REC56980.1"/>
    </source>
</evidence>
<accession>A0A3D9BTX9</accession>
<dbReference type="RefSeq" id="WP_115948879.1">
    <property type="nucleotide sequence ID" value="NZ_QNVS01000003.1"/>
</dbReference>
<sequence length="121" mass="14340">MSRLEEIKDKYAKTKQFDNWTDFINDESHWMVEKHMDKVCEIYAKECSQASLEKAKKDLYNYWIFFEEGKTNSPEFTIKVEDPAKVYNTAYEAYGPQVEDLFYSCVSHEESITNPENIVLL</sequence>
<name>A0A3D9BTX9_9FLAO</name>
<reference evidence="1 2" key="1">
    <citation type="journal article" date="2006" name="Int. J. Syst. Evol. Microbiol.">
        <title>Chryseobacterium piscium sp. nov., isolated from fish of the South Atlantic Ocean off South Africa.</title>
        <authorList>
            <person name="de Beer H."/>
            <person name="Hugo C.J."/>
            <person name="Jooste P.J."/>
            <person name="Vancanneyt M."/>
            <person name="Coenye T."/>
            <person name="Vandamme P."/>
        </authorList>
    </citation>
    <scope>NUCLEOTIDE SEQUENCE [LARGE SCALE GENOMIC DNA]</scope>
    <source>
        <strain evidence="1 2">CCUG 51923</strain>
    </source>
</reference>
<dbReference type="EMBL" id="QNVS01000003">
    <property type="protein sequence ID" value="REC56980.1"/>
    <property type="molecule type" value="Genomic_DNA"/>
</dbReference>
<dbReference type="Proteomes" id="UP000256512">
    <property type="component" value="Unassembled WGS sequence"/>
</dbReference>
<comment type="caution">
    <text evidence="1">The sequence shown here is derived from an EMBL/GenBank/DDBJ whole genome shotgun (WGS) entry which is preliminary data.</text>
</comment>
<proteinExistence type="predicted"/>
<evidence type="ECO:0000313" key="2">
    <source>
        <dbReference type="Proteomes" id="UP000256512"/>
    </source>
</evidence>
<keyword evidence="2" id="KW-1185">Reference proteome</keyword>